<name>A0AA38XKZ5_9EURO</name>
<accession>A0AA38XKZ5</accession>
<sequence length="312" mass="34078">MGASKPTPSTTIHPMLAPHVQNISQSTIHKKWKPLPPASQDKIRHILLNLRTKRSGAGGNGRIPAISKARSRTARTGNGKAATKNAIAEEEYEKVVEEVTEKLLARLPRMPFPPTSTSTTSTTADDFDLSSTLTRIATLQAQLTSTTQSAQLLRRQIDREKAALKRDKKELKSLEEGLRGSREVRKKKERGLHELARVGDPVGDESDEEEDAIAEIERINDLVGIGASSGKGMFGTSRTTAEPTLGVNDETDPELQPLLKQLQSHLLSMRNNTASMMPVLGAMDEVGIAMDTFASKSLDDEALRKLYSIAHV</sequence>
<protein>
    <submittedName>
        <fullName evidence="3">Uncharacterized protein</fullName>
    </submittedName>
</protein>
<organism evidence="3 4">
    <name type="scientific">Cladophialophora chaetospira</name>
    <dbReference type="NCBI Taxonomy" id="386627"/>
    <lineage>
        <taxon>Eukaryota</taxon>
        <taxon>Fungi</taxon>
        <taxon>Dikarya</taxon>
        <taxon>Ascomycota</taxon>
        <taxon>Pezizomycotina</taxon>
        <taxon>Eurotiomycetes</taxon>
        <taxon>Chaetothyriomycetidae</taxon>
        <taxon>Chaetothyriales</taxon>
        <taxon>Herpotrichiellaceae</taxon>
        <taxon>Cladophialophora</taxon>
    </lineage>
</organism>
<proteinExistence type="predicted"/>
<dbReference type="AlphaFoldDB" id="A0AA38XKZ5"/>
<gene>
    <name evidence="3" type="ORF">H2200_001436</name>
</gene>
<keyword evidence="4" id="KW-1185">Reference proteome</keyword>
<evidence type="ECO:0000256" key="2">
    <source>
        <dbReference type="SAM" id="MobiDB-lite"/>
    </source>
</evidence>
<dbReference type="Pfam" id="PF13094">
    <property type="entry name" value="CENP-Q"/>
    <property type="match status" value="1"/>
</dbReference>
<feature type="coiled-coil region" evidence="1">
    <location>
        <begin position="150"/>
        <end position="177"/>
    </location>
</feature>
<dbReference type="InterPro" id="IPR025212">
    <property type="entry name" value="CAD_CENP-Q"/>
</dbReference>
<reference evidence="3" key="1">
    <citation type="submission" date="2022-10" db="EMBL/GenBank/DDBJ databases">
        <title>Culturing micro-colonial fungi from biological soil crusts in the Mojave desert and describing Neophaeococcomyces mojavensis, and introducing the new genera and species Taxawa tesnikishii.</title>
        <authorList>
            <person name="Kurbessoian T."/>
            <person name="Stajich J.E."/>
        </authorList>
    </citation>
    <scope>NUCLEOTIDE SEQUENCE</scope>
    <source>
        <strain evidence="3">TK_41</strain>
    </source>
</reference>
<evidence type="ECO:0000313" key="3">
    <source>
        <dbReference type="EMBL" id="KAJ9615361.1"/>
    </source>
</evidence>
<comment type="caution">
    <text evidence="3">The sequence shown here is derived from an EMBL/GenBank/DDBJ whole genome shotgun (WGS) entry which is preliminary data.</text>
</comment>
<dbReference type="EMBL" id="JAPDRK010000002">
    <property type="protein sequence ID" value="KAJ9615361.1"/>
    <property type="molecule type" value="Genomic_DNA"/>
</dbReference>
<dbReference type="Proteomes" id="UP001172673">
    <property type="component" value="Unassembled WGS sequence"/>
</dbReference>
<keyword evidence="1" id="KW-0175">Coiled coil</keyword>
<evidence type="ECO:0000313" key="4">
    <source>
        <dbReference type="Proteomes" id="UP001172673"/>
    </source>
</evidence>
<feature type="region of interest" description="Disordered" evidence="2">
    <location>
        <begin position="54"/>
        <end position="82"/>
    </location>
</feature>
<evidence type="ECO:0000256" key="1">
    <source>
        <dbReference type="SAM" id="Coils"/>
    </source>
</evidence>